<feature type="compositionally biased region" description="Low complexity" evidence="1">
    <location>
        <begin position="297"/>
        <end position="309"/>
    </location>
</feature>
<name>A0A4R2JMT9_9PSEU</name>
<dbReference type="PANTHER" id="PTHR30163">
    <property type="entry name" value="MEMBRANE-BOUND LYTIC MUREIN TRANSGLYCOSYLASE B"/>
    <property type="match status" value="1"/>
</dbReference>
<dbReference type="PANTHER" id="PTHR30163:SF8">
    <property type="entry name" value="LYTIC MUREIN TRANSGLYCOSYLASE"/>
    <property type="match status" value="1"/>
</dbReference>
<dbReference type="Proteomes" id="UP000295680">
    <property type="component" value="Unassembled WGS sequence"/>
</dbReference>
<dbReference type="Gene3D" id="1.10.530.10">
    <property type="match status" value="1"/>
</dbReference>
<protein>
    <submittedName>
        <fullName evidence="3">Membrane-bound lytic murein transglycosylase B</fullName>
    </submittedName>
</protein>
<dbReference type="Pfam" id="PF13406">
    <property type="entry name" value="SLT_2"/>
    <property type="match status" value="1"/>
</dbReference>
<reference evidence="3 4" key="1">
    <citation type="submission" date="2019-03" db="EMBL/GenBank/DDBJ databases">
        <title>Genomic Encyclopedia of Type Strains, Phase IV (KMG-IV): sequencing the most valuable type-strain genomes for metagenomic binning, comparative biology and taxonomic classification.</title>
        <authorList>
            <person name="Goeker M."/>
        </authorList>
    </citation>
    <scope>NUCLEOTIDE SEQUENCE [LARGE SCALE GENOMIC DNA]</scope>
    <source>
        <strain evidence="3 4">DSM 45934</strain>
    </source>
</reference>
<dbReference type="EMBL" id="SLWS01000005">
    <property type="protein sequence ID" value="TCO58446.1"/>
    <property type="molecule type" value="Genomic_DNA"/>
</dbReference>
<feature type="compositionally biased region" description="Low complexity" evidence="1">
    <location>
        <begin position="321"/>
        <end position="335"/>
    </location>
</feature>
<dbReference type="SUPFAM" id="SSF53955">
    <property type="entry name" value="Lysozyme-like"/>
    <property type="match status" value="1"/>
</dbReference>
<feature type="domain" description="Transglycosylase SLT" evidence="2">
    <location>
        <begin position="198"/>
        <end position="247"/>
    </location>
</feature>
<evidence type="ECO:0000256" key="1">
    <source>
        <dbReference type="SAM" id="MobiDB-lite"/>
    </source>
</evidence>
<dbReference type="CDD" id="cd13399">
    <property type="entry name" value="Slt35-like"/>
    <property type="match status" value="1"/>
</dbReference>
<evidence type="ECO:0000259" key="2">
    <source>
        <dbReference type="Pfam" id="PF13406"/>
    </source>
</evidence>
<dbReference type="AlphaFoldDB" id="A0A4R2JMT9"/>
<accession>A0A4R2JMT9</accession>
<dbReference type="InterPro" id="IPR031304">
    <property type="entry name" value="SLT_2"/>
</dbReference>
<keyword evidence="4" id="KW-1185">Reference proteome</keyword>
<proteinExistence type="predicted"/>
<dbReference type="InterPro" id="IPR023346">
    <property type="entry name" value="Lysozyme-like_dom_sf"/>
</dbReference>
<dbReference type="GO" id="GO:0009253">
    <property type="term" value="P:peptidoglycan catabolic process"/>
    <property type="evidence" value="ECO:0007669"/>
    <property type="project" value="TreeGrafter"/>
</dbReference>
<gene>
    <name evidence="3" type="ORF">EV192_105515</name>
</gene>
<organism evidence="3 4">
    <name type="scientific">Actinocrispum wychmicini</name>
    <dbReference type="NCBI Taxonomy" id="1213861"/>
    <lineage>
        <taxon>Bacteria</taxon>
        <taxon>Bacillati</taxon>
        <taxon>Actinomycetota</taxon>
        <taxon>Actinomycetes</taxon>
        <taxon>Pseudonocardiales</taxon>
        <taxon>Pseudonocardiaceae</taxon>
        <taxon>Actinocrispum</taxon>
    </lineage>
</organism>
<comment type="caution">
    <text evidence="3">The sequence shown here is derived from an EMBL/GenBank/DDBJ whole genome shotgun (WGS) entry which is preliminary data.</text>
</comment>
<feature type="compositionally biased region" description="Pro residues" evidence="1">
    <location>
        <begin position="310"/>
        <end position="320"/>
    </location>
</feature>
<evidence type="ECO:0000313" key="3">
    <source>
        <dbReference type="EMBL" id="TCO58446.1"/>
    </source>
</evidence>
<feature type="region of interest" description="Disordered" evidence="1">
    <location>
        <begin position="291"/>
        <end position="418"/>
    </location>
</feature>
<dbReference type="InterPro" id="IPR043426">
    <property type="entry name" value="MltB-like"/>
</dbReference>
<sequence>MSFVPAPFNRAARRRLMRFLRRRRGLVAVVVAVLLVPVAAAADTAGWVNAADAKPLVPVANGLGRGFFGMDLDDLGATGQLPQVDQLSDQLLRLAGDPGALASSGDPISVPSGPLGIPGPAKTAYDKAAALLATQQPNCHMPWYLLASIGRIESNHGNGGQVDAKGNALTPIYGPTLNGLGFAAVPDTDHGQWDADTQWDRAIGPMQFIPSTWEQYASDGNGDGVKNPQNFYDAALAAGKFLCSGGLDMANDQQRGIAVFRYNHSESYVRTVLIWANAYANNMTVIPPDTGVTNVANTTNNTPSNNPGTQQPPPQQPPTSTPTSTSSSSTTSSSSKVTVTIPATTSSSSSSSSSSTPPSSSSSSSSSSTPPTCSSSSAPPDSSAQQSAQPTSTSQASAAEHAAAAAADDPCKPAAGSK</sequence>
<dbReference type="GO" id="GO:0008933">
    <property type="term" value="F:peptidoglycan lytic transglycosylase activity"/>
    <property type="evidence" value="ECO:0007669"/>
    <property type="project" value="TreeGrafter"/>
</dbReference>
<feature type="compositionally biased region" description="Low complexity" evidence="1">
    <location>
        <begin position="343"/>
        <end position="418"/>
    </location>
</feature>
<evidence type="ECO:0000313" key="4">
    <source>
        <dbReference type="Proteomes" id="UP000295680"/>
    </source>
</evidence>